<evidence type="ECO:0000313" key="2">
    <source>
        <dbReference type="Proteomes" id="UP000245626"/>
    </source>
</evidence>
<organism evidence="1 2">
    <name type="scientific">Violaceomyces palustris</name>
    <dbReference type="NCBI Taxonomy" id="1673888"/>
    <lineage>
        <taxon>Eukaryota</taxon>
        <taxon>Fungi</taxon>
        <taxon>Dikarya</taxon>
        <taxon>Basidiomycota</taxon>
        <taxon>Ustilaginomycotina</taxon>
        <taxon>Ustilaginomycetes</taxon>
        <taxon>Violaceomycetales</taxon>
        <taxon>Violaceomycetaceae</taxon>
        <taxon>Violaceomyces</taxon>
    </lineage>
</organism>
<name>A0ACD0P435_9BASI</name>
<protein>
    <submittedName>
        <fullName evidence="1">Uncharacterized protein</fullName>
    </submittedName>
</protein>
<gene>
    <name evidence="1" type="ORF">IE53DRAFT_384781</name>
</gene>
<dbReference type="EMBL" id="KZ819759">
    <property type="protein sequence ID" value="PWN52767.1"/>
    <property type="molecule type" value="Genomic_DNA"/>
</dbReference>
<accession>A0ACD0P435</accession>
<reference evidence="1 2" key="1">
    <citation type="journal article" date="2018" name="Mol. Biol. Evol.">
        <title>Broad Genomic Sampling Reveals a Smut Pathogenic Ancestry of the Fungal Clade Ustilaginomycotina.</title>
        <authorList>
            <person name="Kijpornyongpan T."/>
            <person name="Mondo S.J."/>
            <person name="Barry K."/>
            <person name="Sandor L."/>
            <person name="Lee J."/>
            <person name="Lipzen A."/>
            <person name="Pangilinan J."/>
            <person name="LaButti K."/>
            <person name="Hainaut M."/>
            <person name="Henrissat B."/>
            <person name="Grigoriev I.V."/>
            <person name="Spatafora J.W."/>
            <person name="Aime M.C."/>
        </authorList>
    </citation>
    <scope>NUCLEOTIDE SEQUENCE [LARGE SCALE GENOMIC DNA]</scope>
    <source>
        <strain evidence="1 2">SA 807</strain>
    </source>
</reference>
<sequence>MSFLPSLSNYTSQLSLALPSSSSSSSSSNYIASSYRPASLNYLTIFSPSLRPTNAGSEDSSADSQMILFYTCRERAVSLERMLRQVGIARGTIEFARMVTSSNSSRIESSNSTSRACTASLLGKGTKCWNVHSSKRRMVLVEVEDGIFINASIDLPSTLKPGSESAARTSTKVKPPDQAEDVRASTKEPRNYFDSWLSDEWVEQSMHLAWRDWRLLNGPPSKFLCSDNGRRDLEKSLEKYFSVWAWSWDLDGPDAEPSPACDSAVVSVPKDGKPIVGQTSNLLSETSDGIPIVFKAPRSKLARLLDEFEQSNLEGIERGEGVRKGRADQTLRERCSAIQLHDMVLLSDTSILWPPSNAGCFEQGGSPPSLPLSASGLDPSQRRDIVRHVLAHLTGLEKERALVRAATGSGSAERRRPKGGTSHRKGFGAESGVNLSKRKGRSMNATALGSPASLRTDLVKARSKGLGNDNAKRSASGPALPSGGSSSPSSSPISTVGESGKWTGWGGMLSSLSRGLSLRGTPSGSGSNTPAVPVANHSRSHSPARPEHDSISSAGGKGTHSDDTGVTEIEEPCQRMPAKMEAAPDAADSSSGAAEGDQVEGLSIGRTVCVGDEEAWNNFGTTLSLVGRQSPSMPPKQPPCLEPPKAVPSGQICGEDPPSEFLVATEISQEHQHQAPREEASGQRRDSHTDPSVDLMQLAEALDDVTGAKTESNLDHIAWETNTDGEGTLVHDRPSSRVSEDSIPNADLASKPSSGDSAPKPQEGDVEADRCSLVSTATSSGTKELKAFPSISITSAAWYTSKIAKEKGFRPDDGDKGTVLSGMGSSDSEQSQDGVAYNAYNDQRVSVAGTASTDPVRSMGAGGKASSSTDILRERVHHDFELDGWGDEEPLPFKSIKCFLLCKEESTTVPENEQGRDQILELEVLYTTRRLLTLILVISTSEISKMRTKGKNRGISTSSLTNGDLWVCQEESDRSLNSAETSSVKEKGPPCPNGDGEKNQSFEEKILKPSWELLRRIQRVLNDHLRTTNEKRER</sequence>
<dbReference type="Proteomes" id="UP000245626">
    <property type="component" value="Unassembled WGS sequence"/>
</dbReference>
<evidence type="ECO:0000313" key="1">
    <source>
        <dbReference type="EMBL" id="PWN52767.1"/>
    </source>
</evidence>
<keyword evidence="2" id="KW-1185">Reference proteome</keyword>
<proteinExistence type="predicted"/>